<reference evidence="3 4" key="1">
    <citation type="submission" date="2016-11" db="EMBL/GenBank/DDBJ databases">
        <authorList>
            <person name="Jaros S."/>
            <person name="Januszkiewicz K."/>
            <person name="Wedrychowicz H."/>
        </authorList>
    </citation>
    <scope>NUCLEOTIDE SEQUENCE [LARGE SCALE GENOMIC DNA]</scope>
    <source>
        <strain evidence="3 4">DSM 18899</strain>
    </source>
</reference>
<evidence type="ECO:0000313" key="3">
    <source>
        <dbReference type="EMBL" id="SFZ75751.1"/>
    </source>
</evidence>
<dbReference type="InterPro" id="IPR037138">
    <property type="entry name" value="His_deacetylse_dom_sf"/>
</dbReference>
<dbReference type="RefSeq" id="WP_072428244.1">
    <property type="nucleotide sequence ID" value="NZ_FPKR01000006.1"/>
</dbReference>
<dbReference type="Proteomes" id="UP000186513">
    <property type="component" value="Unassembled WGS sequence"/>
</dbReference>
<sequence>MLSWLARKILGASPTAYITHADCALHDMGRHHPESPERLAAIQDRLIAAGLWDHLLHVDAPLVERQQLALVHPPRYVEALDHLSPSQGIVHVDADTAMCPHTLRAAWRAAGAVVKAADLVIDGDAANAFCAVRPPGHHAESKRAMGFCFFNNLAVGVAHALSRGIERIAVADFDVHHGNGTEELFHDNPKVLMVSTFQHPFYPYSGDQPRGPNMVNVPLKQGSRGEDFRAAVEQHWLPRLAEFKPQMIFISAGFDAHREDEMASMGLVEDDYAWVTERLMDVAAEHGQGRIVSVLEGGYDPSALGRSVAAHIRVLAGL</sequence>
<protein>
    <submittedName>
        <fullName evidence="3">Acetoin utilization deacetylase AcuC</fullName>
    </submittedName>
</protein>
<dbReference type="InterPro" id="IPR023696">
    <property type="entry name" value="Ureohydrolase_dom_sf"/>
</dbReference>
<dbReference type="InterPro" id="IPR023801">
    <property type="entry name" value="His_deacetylse_dom"/>
</dbReference>
<dbReference type="SUPFAM" id="SSF52768">
    <property type="entry name" value="Arginase/deacetylase"/>
    <property type="match status" value="1"/>
</dbReference>
<dbReference type="Pfam" id="PF00850">
    <property type="entry name" value="Hist_deacetyl"/>
    <property type="match status" value="1"/>
</dbReference>
<accession>A0A1K2HG42</accession>
<feature type="domain" description="Histone deacetylase" evidence="2">
    <location>
        <begin position="32"/>
        <end position="315"/>
    </location>
</feature>
<dbReference type="EMBL" id="FPKR01000006">
    <property type="protein sequence ID" value="SFZ75751.1"/>
    <property type="molecule type" value="Genomic_DNA"/>
</dbReference>
<dbReference type="CDD" id="cd11599">
    <property type="entry name" value="HDAC_classII_2"/>
    <property type="match status" value="1"/>
</dbReference>
<keyword evidence="4" id="KW-1185">Reference proteome</keyword>
<gene>
    <name evidence="3" type="ORF">SAMN02745887_01719</name>
</gene>
<name>A0A1K2HG42_9NEIS</name>
<dbReference type="AlphaFoldDB" id="A0A1K2HG42"/>
<dbReference type="PANTHER" id="PTHR10625:SF10">
    <property type="entry name" value="HISTONE DEACETYLASE HDAC1"/>
    <property type="match status" value="1"/>
</dbReference>
<dbReference type="Gene3D" id="3.40.800.20">
    <property type="entry name" value="Histone deacetylase domain"/>
    <property type="match status" value="1"/>
</dbReference>
<comment type="similarity">
    <text evidence="1">Belongs to the histone deacetylase family.</text>
</comment>
<organism evidence="3 4">
    <name type="scientific">Chitinimonas taiwanensis DSM 18899</name>
    <dbReference type="NCBI Taxonomy" id="1121279"/>
    <lineage>
        <taxon>Bacteria</taxon>
        <taxon>Pseudomonadati</taxon>
        <taxon>Pseudomonadota</taxon>
        <taxon>Betaproteobacteria</taxon>
        <taxon>Neisseriales</taxon>
        <taxon>Chitinibacteraceae</taxon>
        <taxon>Chitinimonas</taxon>
    </lineage>
</organism>
<dbReference type="InterPro" id="IPR000286">
    <property type="entry name" value="HDACs"/>
</dbReference>
<dbReference type="PRINTS" id="PR01270">
    <property type="entry name" value="HDASUPER"/>
</dbReference>
<dbReference type="STRING" id="1121279.SAMN02745887_01719"/>
<proteinExistence type="inferred from homology"/>
<dbReference type="GO" id="GO:0040029">
    <property type="term" value="P:epigenetic regulation of gene expression"/>
    <property type="evidence" value="ECO:0007669"/>
    <property type="project" value="TreeGrafter"/>
</dbReference>
<evidence type="ECO:0000259" key="2">
    <source>
        <dbReference type="Pfam" id="PF00850"/>
    </source>
</evidence>
<evidence type="ECO:0000313" key="4">
    <source>
        <dbReference type="Proteomes" id="UP000186513"/>
    </source>
</evidence>
<dbReference type="GO" id="GO:0004407">
    <property type="term" value="F:histone deacetylase activity"/>
    <property type="evidence" value="ECO:0007669"/>
    <property type="project" value="TreeGrafter"/>
</dbReference>
<evidence type="ECO:0000256" key="1">
    <source>
        <dbReference type="ARBA" id="ARBA00005947"/>
    </source>
</evidence>
<dbReference type="PANTHER" id="PTHR10625">
    <property type="entry name" value="HISTONE DEACETYLASE HDAC1-RELATED"/>
    <property type="match status" value="1"/>
</dbReference>